<dbReference type="EMBL" id="CP162511">
    <property type="protein sequence ID" value="XDI05359.1"/>
    <property type="molecule type" value="Genomic_DNA"/>
</dbReference>
<organism evidence="5">
    <name type="scientific">Herbiconiux sp. A18JL235</name>
    <dbReference type="NCBI Taxonomy" id="3152363"/>
    <lineage>
        <taxon>Bacteria</taxon>
        <taxon>Bacillati</taxon>
        <taxon>Actinomycetota</taxon>
        <taxon>Actinomycetes</taxon>
        <taxon>Micrococcales</taxon>
        <taxon>Microbacteriaceae</taxon>
        <taxon>Herbiconiux</taxon>
    </lineage>
</organism>
<dbReference type="PANTHER" id="PTHR30146:SF155">
    <property type="entry name" value="ALANINE RACEMASE"/>
    <property type="match status" value="1"/>
</dbReference>
<reference evidence="5" key="1">
    <citation type="submission" date="2024-05" db="EMBL/GenBank/DDBJ databases">
        <title>Herbiconiux sp. A18JL235.</title>
        <authorList>
            <person name="Zhang G."/>
        </authorList>
    </citation>
    <scope>NUCLEOTIDE SEQUENCE</scope>
    <source>
        <strain evidence="5">A18JL235</strain>
    </source>
</reference>
<keyword evidence="2 5" id="KW-0238">DNA-binding</keyword>
<dbReference type="InterPro" id="IPR046335">
    <property type="entry name" value="LacI/GalR-like_sensor"/>
</dbReference>
<dbReference type="RefSeq" id="WP_368497747.1">
    <property type="nucleotide sequence ID" value="NZ_CP162511.1"/>
</dbReference>
<proteinExistence type="predicted"/>
<dbReference type="Pfam" id="PF13377">
    <property type="entry name" value="Peripla_BP_3"/>
    <property type="match status" value="1"/>
</dbReference>
<protein>
    <submittedName>
        <fullName evidence="5">LacI family DNA-binding transcriptional regulator</fullName>
    </submittedName>
</protein>
<evidence type="ECO:0000256" key="3">
    <source>
        <dbReference type="ARBA" id="ARBA00023163"/>
    </source>
</evidence>
<dbReference type="GO" id="GO:0000976">
    <property type="term" value="F:transcription cis-regulatory region binding"/>
    <property type="evidence" value="ECO:0007669"/>
    <property type="project" value="TreeGrafter"/>
</dbReference>
<dbReference type="InterPro" id="IPR028082">
    <property type="entry name" value="Peripla_BP_I"/>
</dbReference>
<evidence type="ECO:0000256" key="2">
    <source>
        <dbReference type="ARBA" id="ARBA00023125"/>
    </source>
</evidence>
<name>A0AB39BFZ2_9MICO</name>
<evidence type="ECO:0000256" key="1">
    <source>
        <dbReference type="ARBA" id="ARBA00023015"/>
    </source>
</evidence>
<dbReference type="PANTHER" id="PTHR30146">
    <property type="entry name" value="LACI-RELATED TRANSCRIPTIONAL REPRESSOR"/>
    <property type="match status" value="1"/>
</dbReference>
<dbReference type="GO" id="GO:0003700">
    <property type="term" value="F:DNA-binding transcription factor activity"/>
    <property type="evidence" value="ECO:0007669"/>
    <property type="project" value="TreeGrafter"/>
</dbReference>
<keyword evidence="3" id="KW-0804">Transcription</keyword>
<sequence>MVDGDTRTGDAGLALGMVMVRPVRDTQAEAFSQELIAGIDEAMSSAGGSFLVKIVGDEESELETYRHWAATARIGSVIIEDLTVTDGRLALLGELGLDVVVSGDLDLAGDRPAIWTDHSRAMRLAVLALHDLGHRRIARVSGPTQFRHSLARSAAFVEVTKELGIRPLEAIGDYSRQSGAAATRELLDREHPPTAIIFDNDLMAVGGLAHATESGCAVPGDLSIVAWDDSVRCQISDPPLAALSHDVRQIGEMLGAAVVEAQRGRTVRDETPPPTLVLRGSVTAPRPTDD</sequence>
<evidence type="ECO:0000313" key="5">
    <source>
        <dbReference type="EMBL" id="XDI05359.1"/>
    </source>
</evidence>
<feature type="domain" description="Transcriptional regulator LacI/GalR-like sensor" evidence="4">
    <location>
        <begin position="128"/>
        <end position="282"/>
    </location>
</feature>
<dbReference type="Gene3D" id="3.40.50.2300">
    <property type="match status" value="2"/>
</dbReference>
<accession>A0AB39BFZ2</accession>
<evidence type="ECO:0000259" key="4">
    <source>
        <dbReference type="Pfam" id="PF13377"/>
    </source>
</evidence>
<dbReference type="AlphaFoldDB" id="A0AB39BFZ2"/>
<dbReference type="SUPFAM" id="SSF53822">
    <property type="entry name" value="Periplasmic binding protein-like I"/>
    <property type="match status" value="1"/>
</dbReference>
<keyword evidence="1" id="KW-0805">Transcription regulation</keyword>
<gene>
    <name evidence="5" type="ORF">ABFY20_18885</name>
</gene>